<keyword evidence="1" id="KW-0813">Transport</keyword>
<dbReference type="GO" id="GO:0006605">
    <property type="term" value="P:protein targeting"/>
    <property type="evidence" value="ECO:0007669"/>
    <property type="project" value="InterPro"/>
</dbReference>
<keyword evidence="6" id="KW-1185">Reference proteome</keyword>
<dbReference type="InterPro" id="IPR011130">
    <property type="entry name" value="SecA_preprotein_X-link_dom"/>
</dbReference>
<evidence type="ECO:0000256" key="1">
    <source>
        <dbReference type="ARBA" id="ARBA00022927"/>
    </source>
</evidence>
<dbReference type="GO" id="GO:0005886">
    <property type="term" value="C:plasma membrane"/>
    <property type="evidence" value="ECO:0007669"/>
    <property type="project" value="TreeGrafter"/>
</dbReference>
<dbReference type="InterPro" id="IPR027417">
    <property type="entry name" value="P-loop_NTPase"/>
</dbReference>
<dbReference type="Pfam" id="PF01043">
    <property type="entry name" value="SecA_PP_bind"/>
    <property type="match status" value="1"/>
</dbReference>
<dbReference type="InterPro" id="IPR011115">
    <property type="entry name" value="SecA_DEAD"/>
</dbReference>
<dbReference type="CDD" id="cd17928">
    <property type="entry name" value="DEXDc_SecA"/>
    <property type="match status" value="1"/>
</dbReference>
<dbReference type="InterPro" id="IPR036670">
    <property type="entry name" value="SecA_X-link_sf"/>
</dbReference>
<feature type="domain" description="Helicase ATP-binding" evidence="3">
    <location>
        <begin position="87"/>
        <end position="230"/>
    </location>
</feature>
<evidence type="ECO:0000313" key="6">
    <source>
        <dbReference type="Proteomes" id="UP000053766"/>
    </source>
</evidence>
<dbReference type="AlphaFoldDB" id="A0A0D8XBY2"/>
<dbReference type="GO" id="GO:0005524">
    <property type="term" value="F:ATP binding"/>
    <property type="evidence" value="ECO:0007669"/>
    <property type="project" value="InterPro"/>
</dbReference>
<proteinExistence type="predicted"/>
<feature type="domain" description="SecA family profile" evidence="4">
    <location>
        <begin position="1"/>
        <end position="413"/>
    </location>
</feature>
<evidence type="ECO:0000259" key="3">
    <source>
        <dbReference type="PROSITE" id="PS51192"/>
    </source>
</evidence>
<dbReference type="GO" id="GO:0005829">
    <property type="term" value="C:cytosol"/>
    <property type="evidence" value="ECO:0007669"/>
    <property type="project" value="TreeGrafter"/>
</dbReference>
<keyword evidence="2" id="KW-0811">Translocation</keyword>
<dbReference type="Proteomes" id="UP000053766">
    <property type="component" value="Unassembled WGS sequence"/>
</dbReference>
<dbReference type="PROSITE" id="PS51196">
    <property type="entry name" value="SECA_MOTOR_DEAD"/>
    <property type="match status" value="1"/>
</dbReference>
<dbReference type="Gene3D" id="3.90.1440.10">
    <property type="entry name" value="SecA, preprotein cross-linking domain"/>
    <property type="match status" value="1"/>
</dbReference>
<gene>
    <name evidence="5" type="ORF">DICVIV_11887</name>
</gene>
<protein>
    <submittedName>
        <fullName evidence="5">SecA cross-linking domain protein</fullName>
    </submittedName>
</protein>
<dbReference type="SMART" id="SM00958">
    <property type="entry name" value="SecA_PP_bind"/>
    <property type="match status" value="1"/>
</dbReference>
<sequence length="413" mass="47226">MLNKFFRLISPKNRILHAAERIAKKVDKLSDYFRGLSDEELRKQSDNLVAQVAAGKSLDYILILAFGIIREVIFRETNEYAYLVQLEGAFVVHCGDFAEIVTGEGKTLTLLIVAYLNALKKEGVHIVTVNEYLARRDADYAQRILNRLGLTVGCNTASISGFMKKKMFACDITYTTNSELWFDYLRDNMVQSYDDKKNRSLNFAIVDEGDSILIDEARTPLIISGQPRRDFSMYVDVNHFVEKLTPEDYKIEPESRSPSLIIEGTKKAEKYFNVSNIFNIENSDLIHKIINALMANFVFRDGKEYIVRENEILLVDQFTGRILHGRSYNSGLQQAIKAKERVKIEPENLIIATITYQSFFRLYKKLAAVSGTAITESEEFLKIYNMVVVPIPTNKPLIRKDFPDFIFGNAEAK</sequence>
<dbReference type="Pfam" id="PF07517">
    <property type="entry name" value="SecA_DEAD"/>
    <property type="match status" value="1"/>
</dbReference>
<dbReference type="Gene3D" id="3.40.50.300">
    <property type="entry name" value="P-loop containing nucleotide triphosphate hydrolases"/>
    <property type="match status" value="1"/>
</dbReference>
<evidence type="ECO:0000313" key="5">
    <source>
        <dbReference type="EMBL" id="KJH42130.1"/>
    </source>
</evidence>
<dbReference type="PANTHER" id="PTHR30612:SF0">
    <property type="entry name" value="CHLOROPLAST PROTEIN-TRANSPORTING ATPASE"/>
    <property type="match status" value="1"/>
</dbReference>
<reference evidence="6" key="2">
    <citation type="journal article" date="2016" name="Sci. Rep.">
        <title>Dictyocaulus viviparus genome, variome and transcriptome elucidate lungworm biology and support future intervention.</title>
        <authorList>
            <person name="McNulty S.N."/>
            <person name="Strube C."/>
            <person name="Rosa B.A."/>
            <person name="Martin J.C."/>
            <person name="Tyagi R."/>
            <person name="Choi Y.J."/>
            <person name="Wang Q."/>
            <person name="Hallsworth Pepin K."/>
            <person name="Zhang X."/>
            <person name="Ozersky P."/>
            <person name="Wilson R.K."/>
            <person name="Sternberg P.W."/>
            <person name="Gasser R.B."/>
            <person name="Mitreva M."/>
        </authorList>
    </citation>
    <scope>NUCLEOTIDE SEQUENCE [LARGE SCALE GENOMIC DNA]</scope>
    <source>
        <strain evidence="6">HannoverDv2000</strain>
    </source>
</reference>
<dbReference type="EMBL" id="KN716705">
    <property type="protein sequence ID" value="KJH42130.1"/>
    <property type="molecule type" value="Genomic_DNA"/>
</dbReference>
<evidence type="ECO:0000256" key="2">
    <source>
        <dbReference type="ARBA" id="ARBA00023010"/>
    </source>
</evidence>
<evidence type="ECO:0000259" key="4">
    <source>
        <dbReference type="PROSITE" id="PS51196"/>
    </source>
</evidence>
<dbReference type="PANTHER" id="PTHR30612">
    <property type="entry name" value="SECA INNER MEMBRANE COMPONENT OF SEC PROTEIN SECRETION SYSTEM"/>
    <property type="match status" value="1"/>
</dbReference>
<dbReference type="InterPro" id="IPR000185">
    <property type="entry name" value="SecA"/>
</dbReference>
<dbReference type="SUPFAM" id="SSF52540">
    <property type="entry name" value="P-loop containing nucleoside triphosphate hydrolases"/>
    <property type="match status" value="1"/>
</dbReference>
<organism evidence="5 6">
    <name type="scientific">Dictyocaulus viviparus</name>
    <name type="common">Bovine lungworm</name>
    <dbReference type="NCBI Taxonomy" id="29172"/>
    <lineage>
        <taxon>Eukaryota</taxon>
        <taxon>Metazoa</taxon>
        <taxon>Ecdysozoa</taxon>
        <taxon>Nematoda</taxon>
        <taxon>Chromadorea</taxon>
        <taxon>Rhabditida</taxon>
        <taxon>Rhabditina</taxon>
        <taxon>Rhabditomorpha</taxon>
        <taxon>Strongyloidea</taxon>
        <taxon>Metastrongylidae</taxon>
        <taxon>Dictyocaulus</taxon>
    </lineage>
</organism>
<name>A0A0D8XBY2_DICVI</name>
<dbReference type="GO" id="GO:0017038">
    <property type="term" value="P:protein import"/>
    <property type="evidence" value="ECO:0007669"/>
    <property type="project" value="InterPro"/>
</dbReference>
<dbReference type="GO" id="GO:0006886">
    <property type="term" value="P:intracellular protein transport"/>
    <property type="evidence" value="ECO:0007669"/>
    <property type="project" value="InterPro"/>
</dbReference>
<reference evidence="5 6" key="1">
    <citation type="submission" date="2013-11" db="EMBL/GenBank/DDBJ databases">
        <title>Draft genome of the bovine lungworm Dictyocaulus viviparus.</title>
        <authorList>
            <person name="Mitreva M."/>
        </authorList>
    </citation>
    <scope>NUCLEOTIDE SEQUENCE [LARGE SCALE GENOMIC DNA]</scope>
    <source>
        <strain evidence="5 6">HannoverDv2000</strain>
    </source>
</reference>
<dbReference type="PROSITE" id="PS51192">
    <property type="entry name" value="HELICASE_ATP_BIND_1"/>
    <property type="match status" value="1"/>
</dbReference>
<accession>A0A0D8XBY2</accession>
<dbReference type="PRINTS" id="PR00906">
    <property type="entry name" value="SECA"/>
</dbReference>
<dbReference type="SUPFAM" id="SSF81767">
    <property type="entry name" value="Pre-protein crosslinking domain of SecA"/>
    <property type="match status" value="1"/>
</dbReference>
<dbReference type="InterPro" id="IPR014018">
    <property type="entry name" value="SecA_motor_DEAD"/>
</dbReference>
<dbReference type="OrthoDB" id="10038397at2759"/>
<dbReference type="SMART" id="SM00957">
    <property type="entry name" value="SecA_DEAD"/>
    <property type="match status" value="1"/>
</dbReference>
<dbReference type="InterPro" id="IPR014001">
    <property type="entry name" value="Helicase_ATP-bd"/>
</dbReference>
<keyword evidence="1" id="KW-0653">Protein transport</keyword>
<dbReference type="STRING" id="29172.A0A0D8XBY2"/>